<gene>
    <name evidence="2" type="ORF">EXIGLDRAFT_573359</name>
</gene>
<dbReference type="OrthoDB" id="6499973at2759"/>
<keyword evidence="1" id="KW-0472">Membrane</keyword>
<feature type="transmembrane region" description="Helical" evidence="1">
    <location>
        <begin position="50"/>
        <end position="72"/>
    </location>
</feature>
<dbReference type="InParanoid" id="A0A165IVJ0"/>
<evidence type="ECO:0000313" key="2">
    <source>
        <dbReference type="EMBL" id="KZV93934.1"/>
    </source>
</evidence>
<feature type="non-terminal residue" evidence="2">
    <location>
        <position position="77"/>
    </location>
</feature>
<dbReference type="AlphaFoldDB" id="A0A165IVJ0"/>
<dbReference type="InterPro" id="IPR036259">
    <property type="entry name" value="MFS_trans_sf"/>
</dbReference>
<evidence type="ECO:0008006" key="4">
    <source>
        <dbReference type="Google" id="ProtNLM"/>
    </source>
</evidence>
<name>A0A165IVJ0_EXIGL</name>
<sequence length="77" mass="8611">AHVFADGGRKAWLTVAGAWLMMFATFGLVSSFGIFEDYYVRNFHKEASDIAWLGSLQLCLMFTMGLVVGKAFDEGYF</sequence>
<dbReference type="STRING" id="1314781.A0A165IVJ0"/>
<feature type="transmembrane region" description="Helical" evidence="1">
    <location>
        <begin position="12"/>
        <end position="35"/>
    </location>
</feature>
<dbReference type="Proteomes" id="UP000077266">
    <property type="component" value="Unassembled WGS sequence"/>
</dbReference>
<dbReference type="EMBL" id="KV425981">
    <property type="protein sequence ID" value="KZV93934.1"/>
    <property type="molecule type" value="Genomic_DNA"/>
</dbReference>
<reference evidence="2 3" key="1">
    <citation type="journal article" date="2016" name="Mol. Biol. Evol.">
        <title>Comparative Genomics of Early-Diverging Mushroom-Forming Fungi Provides Insights into the Origins of Lignocellulose Decay Capabilities.</title>
        <authorList>
            <person name="Nagy L.G."/>
            <person name="Riley R."/>
            <person name="Tritt A."/>
            <person name="Adam C."/>
            <person name="Daum C."/>
            <person name="Floudas D."/>
            <person name="Sun H."/>
            <person name="Yadav J.S."/>
            <person name="Pangilinan J."/>
            <person name="Larsson K.H."/>
            <person name="Matsuura K."/>
            <person name="Barry K."/>
            <person name="Labutti K."/>
            <person name="Kuo R."/>
            <person name="Ohm R.A."/>
            <person name="Bhattacharya S.S."/>
            <person name="Shirouzu T."/>
            <person name="Yoshinaga Y."/>
            <person name="Martin F.M."/>
            <person name="Grigoriev I.V."/>
            <person name="Hibbett D.S."/>
        </authorList>
    </citation>
    <scope>NUCLEOTIDE SEQUENCE [LARGE SCALE GENOMIC DNA]</scope>
    <source>
        <strain evidence="2 3">HHB12029</strain>
    </source>
</reference>
<proteinExistence type="predicted"/>
<keyword evidence="1" id="KW-1133">Transmembrane helix</keyword>
<keyword evidence="3" id="KW-1185">Reference proteome</keyword>
<feature type="non-terminal residue" evidence="2">
    <location>
        <position position="1"/>
    </location>
</feature>
<dbReference type="SUPFAM" id="SSF103473">
    <property type="entry name" value="MFS general substrate transporter"/>
    <property type="match status" value="1"/>
</dbReference>
<protein>
    <recommendedName>
        <fullName evidence="4">Major facilitator superfamily (MFS) profile domain-containing protein</fullName>
    </recommendedName>
</protein>
<evidence type="ECO:0000313" key="3">
    <source>
        <dbReference type="Proteomes" id="UP000077266"/>
    </source>
</evidence>
<keyword evidence="1" id="KW-0812">Transmembrane</keyword>
<evidence type="ECO:0000256" key="1">
    <source>
        <dbReference type="SAM" id="Phobius"/>
    </source>
</evidence>
<accession>A0A165IVJ0</accession>
<organism evidence="2 3">
    <name type="scientific">Exidia glandulosa HHB12029</name>
    <dbReference type="NCBI Taxonomy" id="1314781"/>
    <lineage>
        <taxon>Eukaryota</taxon>
        <taxon>Fungi</taxon>
        <taxon>Dikarya</taxon>
        <taxon>Basidiomycota</taxon>
        <taxon>Agaricomycotina</taxon>
        <taxon>Agaricomycetes</taxon>
        <taxon>Auriculariales</taxon>
        <taxon>Exidiaceae</taxon>
        <taxon>Exidia</taxon>
    </lineage>
</organism>